<dbReference type="SMART" id="SM00173">
    <property type="entry name" value="RAS"/>
    <property type="match status" value="1"/>
</dbReference>
<accession>A0A4D9DF25</accession>
<dbReference type="AlphaFoldDB" id="A0A4D9DF25"/>
<dbReference type="PROSITE" id="PS51420">
    <property type="entry name" value="RHO"/>
    <property type="match status" value="1"/>
</dbReference>
<dbReference type="FunFam" id="3.40.50.300:FF:003556">
    <property type="entry name" value="NRAS proto-oncogene, GTPase"/>
    <property type="match status" value="1"/>
</dbReference>
<sequence>MTEYKLVVVGAGGVGKSALTIQLIQNHFVDEYDPTIEVRPLPCPRGAPTCPARVPAPEGPPYAQPPRPGAPPPPRPRGALAYPAPVCLPQRGPRVPCPKGPRLSGTGALPACLIPSQDSYRKQVVIDGETCLLDILDTAGQEEYSAMRDQYMRTGEGFLCVFAINNAKSFEDVHHYREQISRVKDSDDVPMVLVGNKCDLPSRTVDTKQAQELAKNYGIPFIETSAKTRQGVEDAFYTLVREIRKHKEKISNGRKKKCSKKKCVIL</sequence>
<dbReference type="InterPro" id="IPR005225">
    <property type="entry name" value="Small_GTP-bd"/>
</dbReference>
<keyword evidence="2" id="KW-0342">GTP-binding</keyword>
<evidence type="ECO:0000256" key="3">
    <source>
        <dbReference type="SAM" id="MobiDB-lite"/>
    </source>
</evidence>
<dbReference type="Pfam" id="PF00071">
    <property type="entry name" value="Ras"/>
    <property type="match status" value="2"/>
</dbReference>
<keyword evidence="1" id="KW-0547">Nucleotide-binding</keyword>
<comment type="caution">
    <text evidence="4">The sequence shown here is derived from an EMBL/GenBank/DDBJ whole genome shotgun (WGS) entry which is preliminary data.</text>
</comment>
<dbReference type="InterPro" id="IPR020849">
    <property type="entry name" value="Small_GTPase_Ras-type"/>
</dbReference>
<dbReference type="PROSITE" id="PS51419">
    <property type="entry name" value="RAB"/>
    <property type="match status" value="1"/>
</dbReference>
<proteinExistence type="predicted"/>
<dbReference type="PRINTS" id="PR00449">
    <property type="entry name" value="RASTRNSFRMNG"/>
</dbReference>
<dbReference type="GO" id="GO:0005525">
    <property type="term" value="F:GTP binding"/>
    <property type="evidence" value="ECO:0007669"/>
    <property type="project" value="UniProtKB-KW"/>
</dbReference>
<dbReference type="CDD" id="cd04138">
    <property type="entry name" value="H_N_K_Ras_like"/>
    <property type="match status" value="1"/>
</dbReference>
<dbReference type="InterPro" id="IPR001806">
    <property type="entry name" value="Small_GTPase"/>
</dbReference>
<organism evidence="4 5">
    <name type="scientific">Platysternon megacephalum</name>
    <name type="common">big-headed turtle</name>
    <dbReference type="NCBI Taxonomy" id="55544"/>
    <lineage>
        <taxon>Eukaryota</taxon>
        <taxon>Metazoa</taxon>
        <taxon>Chordata</taxon>
        <taxon>Craniata</taxon>
        <taxon>Vertebrata</taxon>
        <taxon>Euteleostomi</taxon>
        <taxon>Archelosauria</taxon>
        <taxon>Testudinata</taxon>
        <taxon>Testudines</taxon>
        <taxon>Cryptodira</taxon>
        <taxon>Durocryptodira</taxon>
        <taxon>Testudinoidea</taxon>
        <taxon>Platysternidae</taxon>
        <taxon>Platysternon</taxon>
    </lineage>
</organism>
<protein>
    <submittedName>
        <fullName evidence="4">GTPase KRas</fullName>
    </submittedName>
</protein>
<dbReference type="SMART" id="SM00174">
    <property type="entry name" value="RHO"/>
    <property type="match status" value="1"/>
</dbReference>
<dbReference type="OrthoDB" id="5976022at2759"/>
<dbReference type="PANTHER" id="PTHR24070">
    <property type="entry name" value="RAS, DI-RAS, AND RHEB FAMILY MEMBERS OF SMALL GTPASE SUPERFAMILY"/>
    <property type="match status" value="1"/>
</dbReference>
<dbReference type="STRING" id="55544.A0A4D9DF25"/>
<dbReference type="NCBIfam" id="TIGR00231">
    <property type="entry name" value="small_GTP"/>
    <property type="match status" value="1"/>
</dbReference>
<dbReference type="GO" id="GO:0016020">
    <property type="term" value="C:membrane"/>
    <property type="evidence" value="ECO:0007669"/>
    <property type="project" value="InterPro"/>
</dbReference>
<dbReference type="InterPro" id="IPR027417">
    <property type="entry name" value="P-loop_NTPase"/>
</dbReference>
<dbReference type="GO" id="GO:0003924">
    <property type="term" value="F:GTPase activity"/>
    <property type="evidence" value="ECO:0007669"/>
    <property type="project" value="InterPro"/>
</dbReference>
<dbReference type="GO" id="GO:0007165">
    <property type="term" value="P:signal transduction"/>
    <property type="evidence" value="ECO:0007669"/>
    <property type="project" value="InterPro"/>
</dbReference>
<reference evidence="4 5" key="1">
    <citation type="submission" date="2019-04" db="EMBL/GenBank/DDBJ databases">
        <title>Draft genome of the big-headed turtle Platysternon megacephalum.</title>
        <authorList>
            <person name="Gong S."/>
        </authorList>
    </citation>
    <scope>NUCLEOTIDE SEQUENCE [LARGE SCALE GENOMIC DNA]</scope>
    <source>
        <strain evidence="4">DO16091913</strain>
        <tissue evidence="4">Muscle</tissue>
    </source>
</reference>
<feature type="compositionally biased region" description="Pro residues" evidence="3">
    <location>
        <begin position="57"/>
        <end position="76"/>
    </location>
</feature>
<dbReference type="Gene3D" id="3.40.50.300">
    <property type="entry name" value="P-loop containing nucleotide triphosphate hydrolases"/>
    <property type="match status" value="2"/>
</dbReference>
<dbReference type="Proteomes" id="UP000297703">
    <property type="component" value="Unassembled WGS sequence"/>
</dbReference>
<evidence type="ECO:0000313" key="4">
    <source>
        <dbReference type="EMBL" id="TFJ96145.1"/>
    </source>
</evidence>
<dbReference type="SUPFAM" id="SSF52540">
    <property type="entry name" value="P-loop containing nucleoside triphosphate hydrolases"/>
    <property type="match status" value="1"/>
</dbReference>
<keyword evidence="5" id="KW-1185">Reference proteome</keyword>
<name>A0A4D9DF25_9SAUR</name>
<evidence type="ECO:0000313" key="5">
    <source>
        <dbReference type="Proteomes" id="UP000297703"/>
    </source>
</evidence>
<evidence type="ECO:0000256" key="1">
    <source>
        <dbReference type="ARBA" id="ARBA00022741"/>
    </source>
</evidence>
<dbReference type="PROSITE" id="PS51421">
    <property type="entry name" value="RAS"/>
    <property type="match status" value="1"/>
</dbReference>
<reference evidence="4 5" key="2">
    <citation type="submission" date="2019-04" db="EMBL/GenBank/DDBJ databases">
        <title>The genome sequence of big-headed turtle.</title>
        <authorList>
            <person name="Gong S."/>
        </authorList>
    </citation>
    <scope>NUCLEOTIDE SEQUENCE [LARGE SCALE GENOMIC DNA]</scope>
    <source>
        <strain evidence="4">DO16091913</strain>
        <tissue evidence="4">Muscle</tissue>
    </source>
</reference>
<dbReference type="SMART" id="SM00175">
    <property type="entry name" value="RAB"/>
    <property type="match status" value="1"/>
</dbReference>
<feature type="region of interest" description="Disordered" evidence="3">
    <location>
        <begin position="49"/>
        <end position="83"/>
    </location>
</feature>
<evidence type="ECO:0000256" key="2">
    <source>
        <dbReference type="ARBA" id="ARBA00023134"/>
    </source>
</evidence>
<dbReference type="EMBL" id="QXTE01000765">
    <property type="protein sequence ID" value="TFJ96145.1"/>
    <property type="molecule type" value="Genomic_DNA"/>
</dbReference>
<gene>
    <name evidence="4" type="ORF">DR999_PMT22081</name>
</gene>